<keyword evidence="5" id="KW-0297">G-protein coupled receptor</keyword>
<feature type="transmembrane region" description="Helical" evidence="9">
    <location>
        <begin position="61"/>
        <end position="86"/>
    </location>
</feature>
<evidence type="ECO:0000256" key="6">
    <source>
        <dbReference type="ARBA" id="ARBA00023136"/>
    </source>
</evidence>
<dbReference type="SUPFAM" id="SSF81321">
    <property type="entry name" value="Family A G protein-coupled receptor-like"/>
    <property type="match status" value="1"/>
</dbReference>
<dbReference type="GO" id="GO:0005886">
    <property type="term" value="C:plasma membrane"/>
    <property type="evidence" value="ECO:0007669"/>
    <property type="project" value="UniProtKB-SubCell"/>
</dbReference>
<dbReference type="OrthoDB" id="10071887at2759"/>
<dbReference type="GO" id="GO:0004993">
    <property type="term" value="F:G protein-coupled serotonin receptor activity"/>
    <property type="evidence" value="ECO:0007669"/>
    <property type="project" value="TreeGrafter"/>
</dbReference>
<keyword evidence="2" id="KW-1003">Cell membrane</keyword>
<dbReference type="GO" id="GO:0007187">
    <property type="term" value="P:G protein-coupled receptor signaling pathway, coupled to cyclic nucleotide second messenger"/>
    <property type="evidence" value="ECO:0007669"/>
    <property type="project" value="TreeGrafter"/>
</dbReference>
<gene>
    <name evidence="11" type="ORF">BV898_14371</name>
</gene>
<evidence type="ECO:0000256" key="2">
    <source>
        <dbReference type="ARBA" id="ARBA00022475"/>
    </source>
</evidence>
<evidence type="ECO:0000256" key="8">
    <source>
        <dbReference type="ARBA" id="ARBA00023224"/>
    </source>
</evidence>
<dbReference type="GO" id="GO:0045202">
    <property type="term" value="C:synapse"/>
    <property type="evidence" value="ECO:0007669"/>
    <property type="project" value="TreeGrafter"/>
</dbReference>
<dbReference type="EMBL" id="MTYJ01000174">
    <property type="protein sequence ID" value="OWA49833.1"/>
    <property type="molecule type" value="Genomic_DNA"/>
</dbReference>
<evidence type="ECO:0000256" key="9">
    <source>
        <dbReference type="SAM" id="Phobius"/>
    </source>
</evidence>
<reference evidence="12" key="1">
    <citation type="submission" date="2017-01" db="EMBL/GenBank/DDBJ databases">
        <title>Comparative genomics of anhydrobiosis in the tardigrade Hypsibius dujardini.</title>
        <authorList>
            <person name="Yoshida Y."/>
            <person name="Koutsovoulos G."/>
            <person name="Laetsch D."/>
            <person name="Stevens L."/>
            <person name="Kumar S."/>
            <person name="Horikawa D."/>
            <person name="Ishino K."/>
            <person name="Komine S."/>
            <person name="Tomita M."/>
            <person name="Blaxter M."/>
            <person name="Arakawa K."/>
        </authorList>
    </citation>
    <scope>NUCLEOTIDE SEQUENCE [LARGE SCALE GENOMIC DNA]</scope>
    <source>
        <strain evidence="12">Z151</strain>
    </source>
</reference>
<evidence type="ECO:0000313" key="12">
    <source>
        <dbReference type="Proteomes" id="UP000192578"/>
    </source>
</evidence>
<keyword evidence="12" id="KW-1185">Reference proteome</keyword>
<proteinExistence type="predicted"/>
<evidence type="ECO:0000256" key="7">
    <source>
        <dbReference type="ARBA" id="ARBA00023170"/>
    </source>
</evidence>
<dbReference type="PRINTS" id="PR00237">
    <property type="entry name" value="GPCRRHODOPSN"/>
</dbReference>
<protein>
    <submittedName>
        <fullName evidence="11">Melatonin receptor type 1B</fullName>
    </submittedName>
</protein>
<organism evidence="11 12">
    <name type="scientific">Hypsibius exemplaris</name>
    <name type="common">Freshwater tardigrade</name>
    <dbReference type="NCBI Taxonomy" id="2072580"/>
    <lineage>
        <taxon>Eukaryota</taxon>
        <taxon>Metazoa</taxon>
        <taxon>Ecdysozoa</taxon>
        <taxon>Tardigrada</taxon>
        <taxon>Eutardigrada</taxon>
        <taxon>Parachela</taxon>
        <taxon>Hypsibioidea</taxon>
        <taxon>Hypsibiidae</taxon>
        <taxon>Hypsibius</taxon>
    </lineage>
</organism>
<sequence length="334" mass="37934">MELFEPDHANLTSLFRPGLSSVPWWIVIPIGAFILLTITANLLVIASFLSEPRLRNHFNLYLLNLAVTDLLVGLIGMPHFAVYTYYGYWPLSQPHCSFWMFFDYLCPPESLWSVLAISVDRVCAVSCPVFYRRHSSSRKSLAVIAVSWVVPVAIITPGFVLTRMETDRRDPYVCDWISTSTSDREAVSALVVLCLGDCVPGLATVLCFVLTTWKMSEMAGKRKQRTSASRLRDSQDRQAFMVQCLLAATVVLTWTPWLVAALRKLVFHIEDGWFYTLSYWATYLISGVNPFLFNAASKEMRNSLQRVLGRSAGCWRDSQSRPCEADYRRGSSRR</sequence>
<dbReference type="InterPro" id="IPR000276">
    <property type="entry name" value="GPCR_Rhodpsn"/>
</dbReference>
<dbReference type="Proteomes" id="UP000192578">
    <property type="component" value="Unassembled WGS sequence"/>
</dbReference>
<dbReference type="GO" id="GO:0016907">
    <property type="term" value="F:G protein-coupled acetylcholine receptor activity"/>
    <property type="evidence" value="ECO:0007669"/>
    <property type="project" value="TreeGrafter"/>
</dbReference>
<feature type="transmembrane region" description="Helical" evidence="9">
    <location>
        <begin position="24"/>
        <end position="49"/>
    </location>
</feature>
<dbReference type="SMART" id="SM01381">
    <property type="entry name" value="7TM_GPCR_Srsx"/>
    <property type="match status" value="1"/>
</dbReference>
<dbReference type="InterPro" id="IPR017452">
    <property type="entry name" value="GPCR_Rhodpsn_7TM"/>
</dbReference>
<evidence type="ECO:0000256" key="1">
    <source>
        <dbReference type="ARBA" id="ARBA00004651"/>
    </source>
</evidence>
<dbReference type="PROSITE" id="PS50262">
    <property type="entry name" value="G_PROTEIN_RECEP_F1_2"/>
    <property type="match status" value="1"/>
</dbReference>
<evidence type="ECO:0000256" key="3">
    <source>
        <dbReference type="ARBA" id="ARBA00022692"/>
    </source>
</evidence>
<comment type="subcellular location">
    <subcellularLocation>
        <location evidence="1">Cell membrane</location>
        <topology evidence="1">Multi-pass membrane protein</topology>
    </subcellularLocation>
</comment>
<feature type="transmembrane region" description="Helical" evidence="9">
    <location>
        <begin position="239"/>
        <end position="257"/>
    </location>
</feature>
<evidence type="ECO:0000256" key="5">
    <source>
        <dbReference type="ARBA" id="ARBA00023040"/>
    </source>
</evidence>
<evidence type="ECO:0000259" key="10">
    <source>
        <dbReference type="PROSITE" id="PS50262"/>
    </source>
</evidence>
<keyword evidence="3 9" id="KW-0812">Transmembrane</keyword>
<comment type="caution">
    <text evidence="11">The sequence shown here is derived from an EMBL/GenBank/DDBJ whole genome shotgun (WGS) entry which is preliminary data.</text>
</comment>
<dbReference type="AlphaFoldDB" id="A0A9X6RJA2"/>
<dbReference type="GO" id="GO:0030425">
    <property type="term" value="C:dendrite"/>
    <property type="evidence" value="ECO:0007669"/>
    <property type="project" value="TreeGrafter"/>
</dbReference>
<dbReference type="Gene3D" id="1.20.1070.10">
    <property type="entry name" value="Rhodopsin 7-helix transmembrane proteins"/>
    <property type="match status" value="1"/>
</dbReference>
<accession>A0A9X6RJA2</accession>
<keyword evidence="7 11" id="KW-0675">Receptor</keyword>
<dbReference type="PANTHER" id="PTHR24247">
    <property type="entry name" value="5-HYDROXYTRYPTAMINE RECEPTOR"/>
    <property type="match status" value="1"/>
</dbReference>
<dbReference type="Pfam" id="PF00001">
    <property type="entry name" value="7tm_1"/>
    <property type="match status" value="1"/>
</dbReference>
<name>A0A9X6RJA2_HYPEX</name>
<keyword evidence="4 9" id="KW-1133">Transmembrane helix</keyword>
<evidence type="ECO:0000313" key="11">
    <source>
        <dbReference type="EMBL" id="OWA49833.1"/>
    </source>
</evidence>
<feature type="domain" description="G-protein coupled receptors family 1 profile" evidence="10">
    <location>
        <begin position="40"/>
        <end position="293"/>
    </location>
</feature>
<dbReference type="PANTHER" id="PTHR24247:SF265">
    <property type="entry name" value="MUSCARINIC ACETYLCHOLINE RECEPTOR DM1"/>
    <property type="match status" value="1"/>
</dbReference>
<keyword evidence="6 9" id="KW-0472">Membrane</keyword>
<feature type="transmembrane region" description="Helical" evidence="9">
    <location>
        <begin position="186"/>
        <end position="213"/>
    </location>
</feature>
<keyword evidence="8" id="KW-0807">Transducer</keyword>
<evidence type="ECO:0000256" key="4">
    <source>
        <dbReference type="ARBA" id="ARBA00022989"/>
    </source>
</evidence>
<dbReference type="GO" id="GO:0007197">
    <property type="term" value="P:adenylate cyclase-inhibiting G protein-coupled acetylcholine receptor signaling pathway"/>
    <property type="evidence" value="ECO:0007669"/>
    <property type="project" value="TreeGrafter"/>
</dbReference>
<feature type="transmembrane region" description="Helical" evidence="9">
    <location>
        <begin position="143"/>
        <end position="162"/>
    </location>
</feature>
<feature type="transmembrane region" description="Helical" evidence="9">
    <location>
        <begin position="277"/>
        <end position="296"/>
    </location>
</feature>